<dbReference type="Proteomes" id="UP001201262">
    <property type="component" value="Unassembled WGS sequence"/>
</dbReference>
<keyword evidence="13" id="KW-1185">Reference proteome</keyword>
<dbReference type="GO" id="GO:0005506">
    <property type="term" value="F:iron ion binding"/>
    <property type="evidence" value="ECO:0007669"/>
    <property type="project" value="TreeGrafter"/>
</dbReference>
<keyword evidence="4" id="KW-0812">Transmembrane</keyword>
<reference evidence="12" key="1">
    <citation type="submission" date="2021-12" db="EMBL/GenBank/DDBJ databases">
        <title>Convergent genome expansion in fungi linked to evolution of root-endophyte symbiosis.</title>
        <authorList>
            <consortium name="DOE Joint Genome Institute"/>
            <person name="Ke Y.-H."/>
            <person name="Bonito G."/>
            <person name="Liao H.-L."/>
            <person name="Looney B."/>
            <person name="Rojas-Flechas A."/>
            <person name="Nash J."/>
            <person name="Hameed K."/>
            <person name="Schadt C."/>
            <person name="Martin F."/>
            <person name="Crous P.W."/>
            <person name="Miettinen O."/>
            <person name="Magnuson J.K."/>
            <person name="Labbe J."/>
            <person name="Jacobson D."/>
            <person name="Doktycz M.J."/>
            <person name="Veneault-Fourrey C."/>
            <person name="Kuo A."/>
            <person name="Mondo S."/>
            <person name="Calhoun S."/>
            <person name="Riley R."/>
            <person name="Ohm R."/>
            <person name="LaButti K."/>
            <person name="Andreopoulos B."/>
            <person name="Pangilinan J."/>
            <person name="Nolan M."/>
            <person name="Tritt A."/>
            <person name="Clum A."/>
            <person name="Lipzen A."/>
            <person name="Daum C."/>
            <person name="Barry K."/>
            <person name="Grigoriev I.V."/>
            <person name="Vilgalys R."/>
        </authorList>
    </citation>
    <scope>NUCLEOTIDE SEQUENCE</scope>
    <source>
        <strain evidence="12">PMI_201</strain>
    </source>
</reference>
<evidence type="ECO:0000256" key="10">
    <source>
        <dbReference type="ARBA" id="ARBA00023160"/>
    </source>
</evidence>
<dbReference type="InterPro" id="IPR001199">
    <property type="entry name" value="Cyt_B5-like_heme/steroid-bd"/>
</dbReference>
<dbReference type="SUPFAM" id="SSF55856">
    <property type="entry name" value="Cytochrome b5-like heme/steroid binding domain"/>
    <property type="match status" value="1"/>
</dbReference>
<sequence length="271" mass="31407">MSIRQRLEVTEDSYDPPIFSSISQDHSFTTMLQIRNISATTVLPAVGVWFALHTPVQRNTAVWAGSIRTWSRDHRAHHRYVDTDRDPADLSVAVVETFWNDWKGGLIYAGILRVFFFQQATLYHFLTALVTFGEGYHNFHHKFPSNYRNGIKWYQYDPSKCDLQRFSQNTIDKDEYQQQQKRLDKQRPCMTWVDFQHAVQTRQFIKAHPRGEVLVRAYVGKDATAVFNGGIHEHSRAAHSLLGEFRARILLGGQELEKTRANNHADSLKLC</sequence>
<evidence type="ECO:0000256" key="5">
    <source>
        <dbReference type="ARBA" id="ARBA00022832"/>
    </source>
</evidence>
<dbReference type="PANTHER" id="PTHR11351:SF31">
    <property type="entry name" value="DESATURASE 1, ISOFORM A-RELATED"/>
    <property type="match status" value="1"/>
</dbReference>
<name>A0AAD4L0T4_9EURO</name>
<keyword evidence="8" id="KW-0443">Lipid metabolism</keyword>
<comment type="caution">
    <text evidence="12">The sequence shown here is derived from an EMBL/GenBank/DDBJ whole genome shotgun (WGS) entry which is preliminary data.</text>
</comment>
<organism evidence="12 13">
    <name type="scientific">Talaromyces proteolyticus</name>
    <dbReference type="NCBI Taxonomy" id="1131652"/>
    <lineage>
        <taxon>Eukaryota</taxon>
        <taxon>Fungi</taxon>
        <taxon>Dikarya</taxon>
        <taxon>Ascomycota</taxon>
        <taxon>Pezizomycotina</taxon>
        <taxon>Eurotiomycetes</taxon>
        <taxon>Eurotiomycetidae</taxon>
        <taxon>Eurotiales</taxon>
        <taxon>Trichocomaceae</taxon>
        <taxon>Talaromyces</taxon>
        <taxon>Talaromyces sect. Bacilispori</taxon>
    </lineage>
</organism>
<keyword evidence="7" id="KW-0560">Oxidoreductase</keyword>
<proteinExistence type="inferred from homology"/>
<accession>A0AAD4L0T4</accession>
<dbReference type="GO" id="GO:0004768">
    <property type="term" value="F:stearoyl-CoA 9-desaturase activity"/>
    <property type="evidence" value="ECO:0007669"/>
    <property type="project" value="TreeGrafter"/>
</dbReference>
<feature type="domain" description="Cytochrome b5 heme-binding" evidence="11">
    <location>
        <begin position="168"/>
        <end position="251"/>
    </location>
</feature>
<protein>
    <recommendedName>
        <fullName evidence="11">Cytochrome b5 heme-binding domain-containing protein</fullName>
    </recommendedName>
</protein>
<comment type="subcellular location">
    <subcellularLocation>
        <location evidence="1">Membrane</location>
        <topology evidence="1">Multi-pass membrane protein</topology>
    </subcellularLocation>
</comment>
<evidence type="ECO:0000256" key="1">
    <source>
        <dbReference type="ARBA" id="ARBA00004141"/>
    </source>
</evidence>
<evidence type="ECO:0000256" key="9">
    <source>
        <dbReference type="ARBA" id="ARBA00023136"/>
    </source>
</evidence>
<dbReference type="GO" id="GO:0005789">
    <property type="term" value="C:endoplasmic reticulum membrane"/>
    <property type="evidence" value="ECO:0007669"/>
    <property type="project" value="TreeGrafter"/>
</dbReference>
<dbReference type="InterPro" id="IPR036400">
    <property type="entry name" value="Cyt_B5-like_heme/steroid_sf"/>
</dbReference>
<comment type="similarity">
    <text evidence="2">Belongs to the fatty acid desaturase type 1 family.</text>
</comment>
<keyword evidence="5" id="KW-0276">Fatty acid metabolism</keyword>
<keyword evidence="6" id="KW-1133">Transmembrane helix</keyword>
<dbReference type="InterPro" id="IPR015876">
    <property type="entry name" value="Acyl-CoA_DS"/>
</dbReference>
<dbReference type="PROSITE" id="PS50255">
    <property type="entry name" value="CYTOCHROME_B5_2"/>
    <property type="match status" value="1"/>
</dbReference>
<evidence type="ECO:0000256" key="6">
    <source>
        <dbReference type="ARBA" id="ARBA00022989"/>
    </source>
</evidence>
<gene>
    <name evidence="12" type="ORF">BGW36DRAFT_444777</name>
</gene>
<evidence type="ECO:0000313" key="12">
    <source>
        <dbReference type="EMBL" id="KAH8704138.1"/>
    </source>
</evidence>
<evidence type="ECO:0000256" key="7">
    <source>
        <dbReference type="ARBA" id="ARBA00023002"/>
    </source>
</evidence>
<evidence type="ECO:0000256" key="3">
    <source>
        <dbReference type="ARBA" id="ARBA00022516"/>
    </source>
</evidence>
<dbReference type="GeneID" id="70251939"/>
<dbReference type="PANTHER" id="PTHR11351">
    <property type="entry name" value="ACYL-COA DESATURASE"/>
    <property type="match status" value="1"/>
</dbReference>
<keyword evidence="10" id="KW-0275">Fatty acid biosynthesis</keyword>
<dbReference type="Gene3D" id="3.10.120.10">
    <property type="entry name" value="Cytochrome b5-like heme/steroid binding domain"/>
    <property type="match status" value="1"/>
</dbReference>
<dbReference type="GO" id="GO:0006636">
    <property type="term" value="P:unsaturated fatty acid biosynthetic process"/>
    <property type="evidence" value="ECO:0007669"/>
    <property type="project" value="TreeGrafter"/>
</dbReference>
<evidence type="ECO:0000259" key="11">
    <source>
        <dbReference type="PROSITE" id="PS50255"/>
    </source>
</evidence>
<dbReference type="RefSeq" id="XP_046077156.1">
    <property type="nucleotide sequence ID" value="XM_046221652.1"/>
</dbReference>
<keyword evidence="3" id="KW-0444">Lipid biosynthesis</keyword>
<dbReference type="EMBL" id="JAJTJA010000002">
    <property type="protein sequence ID" value="KAH8704138.1"/>
    <property type="molecule type" value="Genomic_DNA"/>
</dbReference>
<evidence type="ECO:0000256" key="8">
    <source>
        <dbReference type="ARBA" id="ARBA00023098"/>
    </source>
</evidence>
<keyword evidence="9" id="KW-0472">Membrane</keyword>
<evidence type="ECO:0000256" key="4">
    <source>
        <dbReference type="ARBA" id="ARBA00022692"/>
    </source>
</evidence>
<evidence type="ECO:0000256" key="2">
    <source>
        <dbReference type="ARBA" id="ARBA00009295"/>
    </source>
</evidence>
<evidence type="ECO:0000313" key="13">
    <source>
        <dbReference type="Proteomes" id="UP001201262"/>
    </source>
</evidence>
<dbReference type="AlphaFoldDB" id="A0AAD4L0T4"/>